<dbReference type="Pfam" id="PF04072">
    <property type="entry name" value="LCM"/>
    <property type="match status" value="1"/>
</dbReference>
<protein>
    <recommendedName>
        <fullName evidence="6">S-adenosyl-L-methionine-dependent methyltransferase</fullName>
        <ecNumber evidence="6">2.1.1.-</ecNumber>
    </recommendedName>
</protein>
<evidence type="ECO:0000313" key="8">
    <source>
        <dbReference type="Proteomes" id="UP000467130"/>
    </source>
</evidence>
<evidence type="ECO:0000256" key="5">
    <source>
        <dbReference type="ARBA" id="ARBA00022691"/>
    </source>
</evidence>
<evidence type="ECO:0000256" key="4">
    <source>
        <dbReference type="ARBA" id="ARBA00022679"/>
    </source>
</evidence>
<dbReference type="Proteomes" id="UP000467130">
    <property type="component" value="Chromosome"/>
</dbReference>
<dbReference type="EC" id="2.1.1.-" evidence="6"/>
<accession>A0A7I7Q5X3</accession>
<dbReference type="RefSeq" id="WP_163789810.1">
    <property type="nucleotide sequence ID" value="NZ_AP022587.1"/>
</dbReference>
<keyword evidence="5 6" id="KW-0949">S-adenosyl-L-methionine</keyword>
<dbReference type="PANTHER" id="PTHR43619">
    <property type="entry name" value="S-ADENOSYL-L-METHIONINE-DEPENDENT METHYLTRANSFERASE YKTD-RELATED"/>
    <property type="match status" value="1"/>
</dbReference>
<comment type="function">
    <text evidence="1 6">Exhibits S-adenosyl-L-methionine-dependent methyltransferase activity.</text>
</comment>
<evidence type="ECO:0000256" key="2">
    <source>
        <dbReference type="ARBA" id="ARBA00008138"/>
    </source>
</evidence>
<keyword evidence="3 6" id="KW-0489">Methyltransferase</keyword>
<evidence type="ECO:0000313" key="7">
    <source>
        <dbReference type="EMBL" id="BBY21770.1"/>
    </source>
</evidence>
<name>A0A7I7Q5X3_9MYCO</name>
<dbReference type="GO" id="GO:0032259">
    <property type="term" value="P:methylation"/>
    <property type="evidence" value="ECO:0007669"/>
    <property type="project" value="UniProtKB-KW"/>
</dbReference>
<gene>
    <name evidence="7" type="ORF">MSTO_19750</name>
</gene>
<organism evidence="7 8">
    <name type="scientific">Mycobacterium stomatepiae</name>
    <dbReference type="NCBI Taxonomy" id="470076"/>
    <lineage>
        <taxon>Bacteria</taxon>
        <taxon>Bacillati</taxon>
        <taxon>Actinomycetota</taxon>
        <taxon>Actinomycetes</taxon>
        <taxon>Mycobacteriales</taxon>
        <taxon>Mycobacteriaceae</taxon>
        <taxon>Mycobacterium</taxon>
        <taxon>Mycobacterium simiae complex</taxon>
    </lineage>
</organism>
<dbReference type="KEGG" id="msto:MSTO_19750"/>
<dbReference type="AlphaFoldDB" id="A0A7I7Q5X3"/>
<dbReference type="InterPro" id="IPR011610">
    <property type="entry name" value="SAM_mthyl_Trfase_ML2640-like"/>
</dbReference>
<evidence type="ECO:0000256" key="3">
    <source>
        <dbReference type="ARBA" id="ARBA00022603"/>
    </source>
</evidence>
<dbReference type="PANTHER" id="PTHR43619:SF2">
    <property type="entry name" value="S-ADENOSYL-L-METHIONINE-DEPENDENT METHYLTRANSFERASES SUPERFAMILY PROTEIN"/>
    <property type="match status" value="1"/>
</dbReference>
<dbReference type="InterPro" id="IPR029063">
    <property type="entry name" value="SAM-dependent_MTases_sf"/>
</dbReference>
<keyword evidence="4 7" id="KW-0808">Transferase</keyword>
<dbReference type="InterPro" id="IPR007213">
    <property type="entry name" value="Ppm1/Ppm2/Tcmp"/>
</dbReference>
<proteinExistence type="inferred from homology"/>
<dbReference type="EMBL" id="AP022587">
    <property type="protein sequence ID" value="BBY21770.1"/>
    <property type="molecule type" value="Genomic_DNA"/>
</dbReference>
<dbReference type="SUPFAM" id="SSF53335">
    <property type="entry name" value="S-adenosyl-L-methionine-dependent methyltransferases"/>
    <property type="match status" value="1"/>
</dbReference>
<sequence>MPRTRDDSWDLKTGVGATATMVAAARAVASRQPDPLICDPFAGVLVQAVGLKLFTQLVYGAIEFADLGVDWMPAYFGMRSSSLDDFVRDACRSGIRQAVILASGLDCRAYRLTWPPGMSIYEVDQPRVIEWKRDVLTGLGWPPQQGHHFVGIDLRHDWAEALRQAGFDDAAPTVWVVEGLLIGYLPPEVHDEILDAITALSPSGSQLAGDYVASGRPDALGENLRKIHARCNELDPEIELHGLTFAGQHADPVAYLTERGWTTRSADLAEVFRTAGQTAPTTDGFVELASFTRMLSGLRT</sequence>
<dbReference type="NCBIfam" id="TIGR00027">
    <property type="entry name" value="mthyl_TIGR00027"/>
    <property type="match status" value="1"/>
</dbReference>
<keyword evidence="8" id="KW-1185">Reference proteome</keyword>
<comment type="similarity">
    <text evidence="2 6">Belongs to the UPF0677 family.</text>
</comment>
<reference evidence="7 8" key="1">
    <citation type="journal article" date="2019" name="Emerg. Microbes Infect.">
        <title>Comprehensive subspecies identification of 175 nontuberculous mycobacteria species based on 7547 genomic profiles.</title>
        <authorList>
            <person name="Matsumoto Y."/>
            <person name="Kinjo T."/>
            <person name="Motooka D."/>
            <person name="Nabeya D."/>
            <person name="Jung N."/>
            <person name="Uechi K."/>
            <person name="Horii T."/>
            <person name="Iida T."/>
            <person name="Fujita J."/>
            <person name="Nakamura S."/>
        </authorList>
    </citation>
    <scope>NUCLEOTIDE SEQUENCE [LARGE SCALE GENOMIC DNA]</scope>
    <source>
        <strain evidence="7 8">JCM 17783</strain>
    </source>
</reference>
<dbReference type="Gene3D" id="3.40.50.150">
    <property type="entry name" value="Vaccinia Virus protein VP39"/>
    <property type="match status" value="1"/>
</dbReference>
<evidence type="ECO:0000256" key="6">
    <source>
        <dbReference type="RuleBase" id="RU362030"/>
    </source>
</evidence>
<dbReference type="GO" id="GO:0008168">
    <property type="term" value="F:methyltransferase activity"/>
    <property type="evidence" value="ECO:0007669"/>
    <property type="project" value="UniProtKB-UniRule"/>
</dbReference>
<evidence type="ECO:0000256" key="1">
    <source>
        <dbReference type="ARBA" id="ARBA00003907"/>
    </source>
</evidence>